<dbReference type="InterPro" id="IPR004360">
    <property type="entry name" value="Glyas_Fos-R_dOase_dom"/>
</dbReference>
<dbReference type="SUPFAM" id="SSF54593">
    <property type="entry name" value="Glyoxalase/Bleomycin resistance protein/Dihydroxybiphenyl dioxygenase"/>
    <property type="match status" value="1"/>
</dbReference>
<dbReference type="Pfam" id="PF00903">
    <property type="entry name" value="Glyoxalase"/>
    <property type="match status" value="1"/>
</dbReference>
<proteinExistence type="predicted"/>
<dbReference type="InterPro" id="IPR029068">
    <property type="entry name" value="Glyas_Bleomycin-R_OHBP_Dase"/>
</dbReference>
<dbReference type="RefSeq" id="WP_204913243.1">
    <property type="nucleotide sequence ID" value="NZ_BAAAYR010000004.1"/>
</dbReference>
<dbReference type="Gene3D" id="3.10.180.10">
    <property type="entry name" value="2,3-Dihydroxybiphenyl 1,2-Dioxygenase, domain 1"/>
    <property type="match status" value="1"/>
</dbReference>
<evidence type="ECO:0000259" key="1">
    <source>
        <dbReference type="PROSITE" id="PS51819"/>
    </source>
</evidence>
<protein>
    <submittedName>
        <fullName evidence="2">VOC family protein</fullName>
    </submittedName>
</protein>
<dbReference type="InterPro" id="IPR037523">
    <property type="entry name" value="VOC_core"/>
</dbReference>
<evidence type="ECO:0000313" key="2">
    <source>
        <dbReference type="EMBL" id="GAA3569891.1"/>
    </source>
</evidence>
<accession>A0ABP6XQQ4</accession>
<gene>
    <name evidence="2" type="ORF">GCM10022197_27850</name>
</gene>
<sequence length="123" mass="13365">MPLRRAMPVLRREDPEATRAFWVDFLGFEAAVDEPGFLMLVSPDVETTQLIVGDASASPDAADKLRDVDVSVDVGDVDAAYADAQARGLDVVYPITTEPWGPRRFFVRLPGGTVVNVVGHAPR</sequence>
<dbReference type="Proteomes" id="UP001500767">
    <property type="component" value="Unassembled WGS sequence"/>
</dbReference>
<organism evidence="2 3">
    <name type="scientific">Microlunatus spumicola</name>
    <dbReference type="NCBI Taxonomy" id="81499"/>
    <lineage>
        <taxon>Bacteria</taxon>
        <taxon>Bacillati</taxon>
        <taxon>Actinomycetota</taxon>
        <taxon>Actinomycetes</taxon>
        <taxon>Propionibacteriales</taxon>
        <taxon>Propionibacteriaceae</taxon>
        <taxon>Microlunatus</taxon>
    </lineage>
</organism>
<feature type="domain" description="VOC" evidence="1">
    <location>
        <begin position="4"/>
        <end position="120"/>
    </location>
</feature>
<dbReference type="PROSITE" id="PS51819">
    <property type="entry name" value="VOC"/>
    <property type="match status" value="1"/>
</dbReference>
<comment type="caution">
    <text evidence="2">The sequence shown here is derived from an EMBL/GenBank/DDBJ whole genome shotgun (WGS) entry which is preliminary data.</text>
</comment>
<evidence type="ECO:0000313" key="3">
    <source>
        <dbReference type="Proteomes" id="UP001500767"/>
    </source>
</evidence>
<name>A0ABP6XQQ4_9ACTN</name>
<dbReference type="EMBL" id="BAAAYR010000004">
    <property type="protein sequence ID" value="GAA3569891.1"/>
    <property type="molecule type" value="Genomic_DNA"/>
</dbReference>
<keyword evidence="3" id="KW-1185">Reference proteome</keyword>
<reference evidence="3" key="1">
    <citation type="journal article" date="2019" name="Int. J. Syst. Evol. Microbiol.">
        <title>The Global Catalogue of Microorganisms (GCM) 10K type strain sequencing project: providing services to taxonomists for standard genome sequencing and annotation.</title>
        <authorList>
            <consortium name="The Broad Institute Genomics Platform"/>
            <consortium name="The Broad Institute Genome Sequencing Center for Infectious Disease"/>
            <person name="Wu L."/>
            <person name="Ma J."/>
        </authorList>
    </citation>
    <scope>NUCLEOTIDE SEQUENCE [LARGE SCALE GENOMIC DNA]</scope>
    <source>
        <strain evidence="3">JCM 16540</strain>
    </source>
</reference>